<comment type="similarity">
    <text evidence="2">Belongs to the bacterial solute-binding protein 1 family.</text>
</comment>
<evidence type="ECO:0000256" key="5">
    <source>
        <dbReference type="SAM" id="SignalP"/>
    </source>
</evidence>
<evidence type="ECO:0000256" key="3">
    <source>
        <dbReference type="ARBA" id="ARBA00022448"/>
    </source>
</evidence>
<dbReference type="OrthoDB" id="9772007at2"/>
<evidence type="ECO:0000256" key="4">
    <source>
        <dbReference type="ARBA" id="ARBA00022729"/>
    </source>
</evidence>
<dbReference type="PANTHER" id="PTHR43649">
    <property type="entry name" value="ARABINOSE-BINDING PROTEIN-RELATED"/>
    <property type="match status" value="1"/>
</dbReference>
<protein>
    <submittedName>
        <fullName evidence="6">ABC transporter substrate-binding protein</fullName>
    </submittedName>
</protein>
<dbReference type="GO" id="GO:0030313">
    <property type="term" value="C:cell envelope"/>
    <property type="evidence" value="ECO:0007669"/>
    <property type="project" value="UniProtKB-SubCell"/>
</dbReference>
<feature type="chain" id="PRO_5002550758" evidence="5">
    <location>
        <begin position="20"/>
        <end position="404"/>
    </location>
</feature>
<feature type="signal peptide" evidence="5">
    <location>
        <begin position="1"/>
        <end position="19"/>
    </location>
</feature>
<evidence type="ECO:0000256" key="1">
    <source>
        <dbReference type="ARBA" id="ARBA00004196"/>
    </source>
</evidence>
<evidence type="ECO:0000313" key="6">
    <source>
        <dbReference type="EMBL" id="AKI97605.1"/>
    </source>
</evidence>
<keyword evidence="4 5" id="KW-0732">Signal</keyword>
<name>A0A0G2Z7N1_9BACT</name>
<dbReference type="InterPro" id="IPR050490">
    <property type="entry name" value="Bact_solute-bd_prot1"/>
</dbReference>
<dbReference type="STRING" id="1330330.IX53_06980"/>
<dbReference type="KEGG" id="kpf:IX53_06980"/>
<dbReference type="AlphaFoldDB" id="A0A0G2Z7N1"/>
<dbReference type="RefSeq" id="WP_047754740.1">
    <property type="nucleotide sequence ID" value="NZ_CAJUHA010000017.1"/>
</dbReference>
<dbReference type="InterPro" id="IPR006059">
    <property type="entry name" value="SBP"/>
</dbReference>
<organism evidence="6 7">
    <name type="scientific">Kosmotoga pacifica</name>
    <dbReference type="NCBI Taxonomy" id="1330330"/>
    <lineage>
        <taxon>Bacteria</taxon>
        <taxon>Thermotogati</taxon>
        <taxon>Thermotogota</taxon>
        <taxon>Thermotogae</taxon>
        <taxon>Kosmotogales</taxon>
        <taxon>Kosmotogaceae</taxon>
        <taxon>Kosmotoga</taxon>
    </lineage>
</organism>
<accession>A0A0G2Z7N1</accession>
<dbReference type="Gene3D" id="3.40.190.10">
    <property type="entry name" value="Periplasmic binding protein-like II"/>
    <property type="match status" value="2"/>
</dbReference>
<evidence type="ECO:0000256" key="2">
    <source>
        <dbReference type="ARBA" id="ARBA00008520"/>
    </source>
</evidence>
<sequence>MKKLLVLLVVFVFTVSALAVVNVRISGWPGNPIEEGVIKSIVEKFNETHPDIHVEWEPIPGDFRQMIITQFSAGTAPDIFYVDTFWFEEMARQNMLLPLDLYIKKDNFDIEDFYPSLVEAFTYRGRIYGIPKDFSTLALYYNKEIFDEYGVEYPTSEDTWFDFLDKALQLKRKGFETPLVLAPDFNRLIPFVVAANGRVVKEDLNTGLTEPNSRFAIQFYLDLVNKYGVAQEPANLGAGWIGEAFGKEAVAMAMTGPWTLGYIRGQYPDVVEKTGIVEMPHLINRATMVYTVSWSINRNTRNRDAAWEVVKFLTKEGQKMFVEGAGVLASRKSIAAIDTDPMKKAFYDGAAYAIPWRIPTPSGIFNKANDQINSRLKDLFYGKTSFEQVLKEIEDNYMSWVSEE</sequence>
<reference evidence="6 7" key="1">
    <citation type="submission" date="2015-04" db="EMBL/GenBank/DDBJ databases">
        <title>Complete Genome Sequence of Kosmotoga pacifica SLHLJ1.</title>
        <authorList>
            <person name="Jiang L.J."/>
            <person name="Shao Z.Z."/>
            <person name="Jebbar M."/>
        </authorList>
    </citation>
    <scope>NUCLEOTIDE SEQUENCE [LARGE SCALE GENOMIC DNA]</scope>
    <source>
        <strain evidence="6 7">SLHLJ1</strain>
    </source>
</reference>
<dbReference type="Proteomes" id="UP000035159">
    <property type="component" value="Chromosome"/>
</dbReference>
<proteinExistence type="inferred from homology"/>
<dbReference type="SUPFAM" id="SSF53850">
    <property type="entry name" value="Periplasmic binding protein-like II"/>
    <property type="match status" value="1"/>
</dbReference>
<dbReference type="PANTHER" id="PTHR43649:SF31">
    <property type="entry name" value="SN-GLYCEROL-3-PHOSPHATE-BINDING PERIPLASMIC PROTEIN UGPB"/>
    <property type="match status" value="1"/>
</dbReference>
<dbReference type="EMBL" id="CP011232">
    <property type="protein sequence ID" value="AKI97605.1"/>
    <property type="molecule type" value="Genomic_DNA"/>
</dbReference>
<keyword evidence="7" id="KW-1185">Reference proteome</keyword>
<dbReference type="PATRIC" id="fig|1330330.3.peg.1415"/>
<dbReference type="Pfam" id="PF01547">
    <property type="entry name" value="SBP_bac_1"/>
    <property type="match status" value="1"/>
</dbReference>
<keyword evidence="3" id="KW-0813">Transport</keyword>
<dbReference type="CDD" id="cd14748">
    <property type="entry name" value="PBP2_UgpB"/>
    <property type="match status" value="1"/>
</dbReference>
<gene>
    <name evidence="6" type="ORF">IX53_06980</name>
</gene>
<comment type="subcellular location">
    <subcellularLocation>
        <location evidence="1">Cell envelope</location>
    </subcellularLocation>
</comment>
<evidence type="ECO:0000313" key="7">
    <source>
        <dbReference type="Proteomes" id="UP000035159"/>
    </source>
</evidence>